<sequence>MLSSMHGNGIAKMRRSRLGEVATSLALVVQIEEEDQKLENEEESQAENDLFAASKKINQPEELVSGFNKNKDHSAIDLTMALATLEVMTLHPAEATQSTHIAGGGLDASEFVGSKKVAKKEGLGGLELLQTKPNAPKIADAATGGAAAGTPLDTLVKSEMKGLEMHIVEEISAEFRETLVAIVGLLGVVYLKTLPTITGGNGLFHMRIATSDEPLPILKYSLVLKLTPLPLRVCLMQRHTRSLLYVMIQYVSNPELPAPLTDVTFVLKLPLDLTLLKVSPKAVLSRFDKELKWHILEIPLNGSPGRLRARIPMDSNEGNGSEERNKKMKEIDFVLESNLSYIG</sequence>
<dbReference type="AlphaFoldDB" id="A0A498HNW9"/>
<dbReference type="PROSITE" id="PS51072">
    <property type="entry name" value="MHD"/>
    <property type="match status" value="1"/>
</dbReference>
<feature type="domain" description="MHD" evidence="1">
    <location>
        <begin position="160"/>
        <end position="343"/>
    </location>
</feature>
<organism evidence="2 3">
    <name type="scientific">Malus domestica</name>
    <name type="common">Apple</name>
    <name type="synonym">Pyrus malus</name>
    <dbReference type="NCBI Taxonomy" id="3750"/>
    <lineage>
        <taxon>Eukaryota</taxon>
        <taxon>Viridiplantae</taxon>
        <taxon>Streptophyta</taxon>
        <taxon>Embryophyta</taxon>
        <taxon>Tracheophyta</taxon>
        <taxon>Spermatophyta</taxon>
        <taxon>Magnoliopsida</taxon>
        <taxon>eudicotyledons</taxon>
        <taxon>Gunneridae</taxon>
        <taxon>Pentapetalae</taxon>
        <taxon>rosids</taxon>
        <taxon>fabids</taxon>
        <taxon>Rosales</taxon>
        <taxon>Rosaceae</taxon>
        <taxon>Amygdaloideae</taxon>
        <taxon>Maleae</taxon>
        <taxon>Malus</taxon>
    </lineage>
</organism>
<dbReference type="EMBL" id="RDQH01000342">
    <property type="protein sequence ID" value="RXH71592.1"/>
    <property type="molecule type" value="Genomic_DNA"/>
</dbReference>
<gene>
    <name evidence="2" type="ORF">DVH24_018947</name>
</gene>
<evidence type="ECO:0000313" key="2">
    <source>
        <dbReference type="EMBL" id="RXH71592.1"/>
    </source>
</evidence>
<name>A0A498HNW9_MALDO</name>
<proteinExistence type="predicted"/>
<evidence type="ECO:0000313" key="3">
    <source>
        <dbReference type="Proteomes" id="UP000290289"/>
    </source>
</evidence>
<dbReference type="InterPro" id="IPR028565">
    <property type="entry name" value="MHD"/>
</dbReference>
<dbReference type="Proteomes" id="UP000290289">
    <property type="component" value="Chromosome 16"/>
</dbReference>
<dbReference type="PANTHER" id="PTHR37769">
    <property type="entry name" value="OS08G0243900 PROTEIN"/>
    <property type="match status" value="1"/>
</dbReference>
<evidence type="ECO:0000259" key="1">
    <source>
        <dbReference type="PROSITE" id="PS51072"/>
    </source>
</evidence>
<protein>
    <recommendedName>
        <fullName evidence="1">MHD domain-containing protein</fullName>
    </recommendedName>
</protein>
<keyword evidence="3" id="KW-1185">Reference proteome</keyword>
<dbReference type="STRING" id="3750.A0A498HNW9"/>
<reference evidence="2 3" key="1">
    <citation type="submission" date="2018-10" db="EMBL/GenBank/DDBJ databases">
        <title>A high-quality apple genome assembly.</title>
        <authorList>
            <person name="Hu J."/>
        </authorList>
    </citation>
    <scope>NUCLEOTIDE SEQUENCE [LARGE SCALE GENOMIC DNA]</scope>
    <source>
        <strain evidence="3">cv. HFTH1</strain>
        <tissue evidence="2">Young leaf</tissue>
    </source>
</reference>
<comment type="caution">
    <text evidence="2">The sequence shown here is derived from an EMBL/GenBank/DDBJ whole genome shotgun (WGS) entry which is preliminary data.</text>
</comment>
<accession>A0A498HNW9</accession>
<dbReference type="PANTHER" id="PTHR37769:SF1">
    <property type="entry name" value="OS08G0243900 PROTEIN"/>
    <property type="match status" value="1"/>
</dbReference>